<keyword evidence="4 9" id="KW-0812">Transmembrane</keyword>
<reference evidence="11 12" key="1">
    <citation type="submission" date="2013-12" db="EMBL/GenBank/DDBJ databases">
        <authorList>
            <consortium name="DOE Joint Genome Institute"/>
            <person name="Muyzer G."/>
            <person name="Huntemann M."/>
            <person name="Han J."/>
            <person name="Chen A."/>
            <person name="Kyrpides N."/>
            <person name="Mavromatis K."/>
            <person name="Markowitz V."/>
            <person name="Palaniappan K."/>
            <person name="Ivanova N."/>
            <person name="Schaumberg A."/>
            <person name="Pati A."/>
            <person name="Liolios K."/>
            <person name="Nordberg H.P."/>
            <person name="Cantor M.N."/>
            <person name="Hua S.X."/>
            <person name="Woyke T."/>
        </authorList>
    </citation>
    <scope>NUCLEOTIDE SEQUENCE [LARGE SCALE GENOMIC DNA]</scope>
    <source>
        <strain evidence="11 12">ARh 1</strain>
    </source>
</reference>
<dbReference type="SUPFAM" id="SSF161093">
    <property type="entry name" value="MgtE membrane domain-like"/>
    <property type="match status" value="1"/>
</dbReference>
<dbReference type="InterPro" id="IPR036739">
    <property type="entry name" value="SLC41_membr_dom_sf"/>
</dbReference>
<accession>W0DKM2</accession>
<evidence type="ECO:0000256" key="4">
    <source>
        <dbReference type="ARBA" id="ARBA00022692"/>
    </source>
</evidence>
<keyword evidence="9" id="KW-0479">Metal-binding</keyword>
<evidence type="ECO:0000256" key="2">
    <source>
        <dbReference type="ARBA" id="ARBA00009749"/>
    </source>
</evidence>
<dbReference type="RefSeq" id="WP_006748775.1">
    <property type="nucleotide sequence ID" value="NZ_CP007029.1"/>
</dbReference>
<evidence type="ECO:0000259" key="10">
    <source>
        <dbReference type="PROSITE" id="PS51371"/>
    </source>
</evidence>
<evidence type="ECO:0000256" key="1">
    <source>
        <dbReference type="ARBA" id="ARBA00004141"/>
    </source>
</evidence>
<dbReference type="InterPro" id="IPR038076">
    <property type="entry name" value="MgtE_N_sf"/>
</dbReference>
<evidence type="ECO:0000313" key="11">
    <source>
        <dbReference type="EMBL" id="AHE97772.1"/>
    </source>
</evidence>
<comment type="subunit">
    <text evidence="9">Homodimer.</text>
</comment>
<dbReference type="Proteomes" id="UP000005289">
    <property type="component" value="Chromosome"/>
</dbReference>
<gene>
    <name evidence="11" type="ORF">THITH_05315</name>
</gene>
<dbReference type="InterPro" id="IPR006668">
    <property type="entry name" value="Mg_transptr_MgtE_intracell_dom"/>
</dbReference>
<dbReference type="Gene3D" id="1.25.60.10">
    <property type="entry name" value="MgtE N-terminal domain-like"/>
    <property type="match status" value="1"/>
</dbReference>
<feature type="transmembrane region" description="Helical" evidence="9">
    <location>
        <begin position="424"/>
        <end position="451"/>
    </location>
</feature>
<dbReference type="Pfam" id="PF00571">
    <property type="entry name" value="CBS"/>
    <property type="match status" value="2"/>
</dbReference>
<dbReference type="CDD" id="cd04606">
    <property type="entry name" value="CBS_pair_Mg_transporter"/>
    <property type="match status" value="1"/>
</dbReference>
<keyword evidence="7 9" id="KW-0472">Membrane</keyword>
<evidence type="ECO:0000256" key="6">
    <source>
        <dbReference type="ARBA" id="ARBA00022989"/>
    </source>
</evidence>
<feature type="transmembrane region" description="Helical" evidence="9">
    <location>
        <begin position="286"/>
        <end position="303"/>
    </location>
</feature>
<feature type="domain" description="CBS" evidence="10">
    <location>
        <begin position="138"/>
        <end position="199"/>
    </location>
</feature>
<dbReference type="GO" id="GO:0005886">
    <property type="term" value="C:plasma membrane"/>
    <property type="evidence" value="ECO:0007669"/>
    <property type="project" value="UniProtKB-SubCell"/>
</dbReference>
<dbReference type="GO" id="GO:0015095">
    <property type="term" value="F:magnesium ion transmembrane transporter activity"/>
    <property type="evidence" value="ECO:0007669"/>
    <property type="project" value="UniProtKB-UniRule"/>
</dbReference>
<dbReference type="OrthoDB" id="9790355at2"/>
<name>W0DKM2_9GAMM</name>
<feature type="domain" description="CBS" evidence="10">
    <location>
        <begin position="201"/>
        <end position="258"/>
    </location>
</feature>
<dbReference type="NCBIfam" id="TIGR00400">
    <property type="entry name" value="mgtE"/>
    <property type="match status" value="1"/>
</dbReference>
<dbReference type="Gene3D" id="1.10.357.20">
    <property type="entry name" value="SLC41 divalent cation transporters, integral membrane domain"/>
    <property type="match status" value="1"/>
</dbReference>
<dbReference type="PANTHER" id="PTHR41394">
    <property type="entry name" value="MAGNESIUM TRANSPORTER MGTE"/>
    <property type="match status" value="1"/>
</dbReference>
<evidence type="ECO:0000313" key="12">
    <source>
        <dbReference type="Proteomes" id="UP000005289"/>
    </source>
</evidence>
<evidence type="ECO:0000256" key="7">
    <source>
        <dbReference type="ARBA" id="ARBA00023136"/>
    </source>
</evidence>
<dbReference type="Pfam" id="PF01769">
    <property type="entry name" value="MgtE"/>
    <property type="match status" value="1"/>
</dbReference>
<evidence type="ECO:0000256" key="5">
    <source>
        <dbReference type="ARBA" id="ARBA00022842"/>
    </source>
</evidence>
<dbReference type="Gene3D" id="3.10.580.10">
    <property type="entry name" value="CBS-domain"/>
    <property type="match status" value="1"/>
</dbReference>
<dbReference type="GO" id="GO:0046872">
    <property type="term" value="F:metal ion binding"/>
    <property type="evidence" value="ECO:0007669"/>
    <property type="project" value="UniProtKB-KW"/>
</dbReference>
<evidence type="ECO:0000256" key="9">
    <source>
        <dbReference type="RuleBase" id="RU362011"/>
    </source>
</evidence>
<proteinExistence type="inferred from homology"/>
<comment type="similarity">
    <text evidence="2 9">Belongs to the SLC41A transporter family.</text>
</comment>
<dbReference type="AlphaFoldDB" id="W0DKM2"/>
<dbReference type="KEGG" id="tti:THITH_05315"/>
<comment type="function">
    <text evidence="9">Acts as a magnesium transporter.</text>
</comment>
<dbReference type="InterPro" id="IPR000644">
    <property type="entry name" value="CBS_dom"/>
</dbReference>
<keyword evidence="5 9" id="KW-0460">Magnesium</keyword>
<protein>
    <recommendedName>
        <fullName evidence="9">Magnesium transporter MgtE</fullName>
    </recommendedName>
</protein>
<evidence type="ECO:0000256" key="8">
    <source>
        <dbReference type="PROSITE-ProRule" id="PRU00703"/>
    </source>
</evidence>
<keyword evidence="6 9" id="KW-1133">Transmembrane helix</keyword>
<evidence type="ECO:0000256" key="3">
    <source>
        <dbReference type="ARBA" id="ARBA00022448"/>
    </source>
</evidence>
<dbReference type="InterPro" id="IPR006667">
    <property type="entry name" value="SLC41_membr_dom"/>
</dbReference>
<dbReference type="PROSITE" id="PS51371">
    <property type="entry name" value="CBS"/>
    <property type="match status" value="2"/>
</dbReference>
<organism evidence="11 12">
    <name type="scientific">Thioalkalivibrio paradoxus ARh 1</name>
    <dbReference type="NCBI Taxonomy" id="713585"/>
    <lineage>
        <taxon>Bacteria</taxon>
        <taxon>Pseudomonadati</taxon>
        <taxon>Pseudomonadota</taxon>
        <taxon>Gammaproteobacteria</taxon>
        <taxon>Chromatiales</taxon>
        <taxon>Ectothiorhodospiraceae</taxon>
        <taxon>Thioalkalivibrio</taxon>
    </lineage>
</organism>
<feature type="transmembrane region" description="Helical" evidence="9">
    <location>
        <begin position="386"/>
        <end position="412"/>
    </location>
</feature>
<dbReference type="InterPro" id="IPR046342">
    <property type="entry name" value="CBS_dom_sf"/>
</dbReference>
<keyword evidence="9" id="KW-1003">Cell membrane</keyword>
<feature type="transmembrane region" description="Helical" evidence="9">
    <location>
        <begin position="360"/>
        <end position="380"/>
    </location>
</feature>
<dbReference type="PANTHER" id="PTHR41394:SF8">
    <property type="entry name" value="MAGNESIUM TRANSPORTER MGTE"/>
    <property type="match status" value="1"/>
</dbReference>
<dbReference type="Pfam" id="PF03448">
    <property type="entry name" value="MgtE_N"/>
    <property type="match status" value="1"/>
</dbReference>
<keyword evidence="8" id="KW-0129">CBS domain</keyword>
<dbReference type="SUPFAM" id="SSF54631">
    <property type="entry name" value="CBS-domain pair"/>
    <property type="match status" value="1"/>
</dbReference>
<sequence length="454" mass="49795">MEHNLEQFVVEIRELLRLDDRDGLRETLDFMRVQDIAWVLMELGGDDLAVVFNRLPPGRKADVFGYLDPEYQTRLLGQTPRADARFLLSEMDTDDLTALLQGLDNEQLRDYLRLLPFRAIRRALKQLDYPENSVGRVMSSDVVAVEPEWSMKRALAFIRRNADEHSNNVIFVVDDDRRLLAAVPIRHFLRGRPDDPVATVLPPNPPVTVSVLDDPIEAARRIQHYDLETLPVVGDDGVLLGVVTVDDVVDLLEAESTEDFHKMGSVGSLSLSVQNASAGLLIRKRVGWLLVLVAFNTIGGYVISRYEEAIEALVVLVFFLPLIIDSGGNAGAQSSTLMVRAIATGDVTARDWLKLWGKEIGVSVSLGVTMGIAVAALGFWRGGFELALLVAIAMMLIVAAASIIGMLLPIILSRLKMDPATASVPLVTALADISGIMIYFALAVAIFNITIAGT</sequence>
<dbReference type="HOGENOM" id="CLU_037408_2_2_6"/>
<comment type="subcellular location">
    <subcellularLocation>
        <location evidence="9">Cell membrane</location>
        <topology evidence="9">Multi-pass membrane protein</topology>
    </subcellularLocation>
    <subcellularLocation>
        <location evidence="1">Membrane</location>
        <topology evidence="1">Multi-pass membrane protein</topology>
    </subcellularLocation>
</comment>
<dbReference type="SMART" id="SM00116">
    <property type="entry name" value="CBS"/>
    <property type="match status" value="1"/>
</dbReference>
<dbReference type="SUPFAM" id="SSF158791">
    <property type="entry name" value="MgtE N-terminal domain-like"/>
    <property type="match status" value="1"/>
</dbReference>
<keyword evidence="12" id="KW-1185">Reference proteome</keyword>
<keyword evidence="3 9" id="KW-0813">Transport</keyword>
<dbReference type="EMBL" id="CP007029">
    <property type="protein sequence ID" value="AHE97772.1"/>
    <property type="molecule type" value="Genomic_DNA"/>
</dbReference>
<dbReference type="InterPro" id="IPR006669">
    <property type="entry name" value="MgtE_transporter"/>
</dbReference>
<dbReference type="SMART" id="SM00924">
    <property type="entry name" value="MgtE_N"/>
    <property type="match status" value="1"/>
</dbReference>
<feature type="transmembrane region" description="Helical" evidence="9">
    <location>
        <begin position="309"/>
        <end position="328"/>
    </location>
</feature>